<organism evidence="2 3">
    <name type="scientific">Bifidobacterium breve</name>
    <dbReference type="NCBI Taxonomy" id="1685"/>
    <lineage>
        <taxon>Bacteria</taxon>
        <taxon>Bacillati</taxon>
        <taxon>Actinomycetota</taxon>
        <taxon>Actinomycetes</taxon>
        <taxon>Bifidobacteriales</taxon>
        <taxon>Bifidobacteriaceae</taxon>
        <taxon>Bifidobacterium</taxon>
    </lineage>
</organism>
<protein>
    <recommendedName>
        <fullName evidence="4">Transposase</fullName>
    </recommendedName>
</protein>
<dbReference type="AlphaFoldDB" id="A0AAW4U4X3"/>
<evidence type="ECO:0000256" key="1">
    <source>
        <dbReference type="SAM" id="MobiDB-lite"/>
    </source>
</evidence>
<reference evidence="2" key="1">
    <citation type="submission" date="2021-10" db="EMBL/GenBank/DDBJ databases">
        <title>Collection of gut derived symbiotic bacterial strains cultured from healthy donors.</title>
        <authorList>
            <person name="Lin H."/>
            <person name="Littmann E."/>
            <person name="Claire K."/>
            <person name="Pamer E."/>
        </authorList>
    </citation>
    <scope>NUCLEOTIDE SEQUENCE</scope>
    <source>
        <strain evidence="2">MSK.23.105</strain>
    </source>
</reference>
<evidence type="ECO:0008006" key="4">
    <source>
        <dbReference type="Google" id="ProtNLM"/>
    </source>
</evidence>
<evidence type="ECO:0000313" key="2">
    <source>
        <dbReference type="EMBL" id="MCB5645670.1"/>
    </source>
</evidence>
<sequence>MEQLRRDLNDYVWRSDNQRLHSTPGYRSPKEFTEQGLVL</sequence>
<feature type="region of interest" description="Disordered" evidence="1">
    <location>
        <begin position="19"/>
        <end position="39"/>
    </location>
</feature>
<dbReference type="EMBL" id="JAJBPF010000035">
    <property type="protein sequence ID" value="MCB5645670.1"/>
    <property type="molecule type" value="Genomic_DNA"/>
</dbReference>
<evidence type="ECO:0000313" key="3">
    <source>
        <dbReference type="Proteomes" id="UP001198148"/>
    </source>
</evidence>
<name>A0AAW4U4X3_BIFBR</name>
<dbReference type="Proteomes" id="UP001198148">
    <property type="component" value="Unassembled WGS sequence"/>
</dbReference>
<proteinExistence type="predicted"/>
<gene>
    <name evidence="2" type="ORF">LIP63_09915</name>
</gene>
<comment type="caution">
    <text evidence="2">The sequence shown here is derived from an EMBL/GenBank/DDBJ whole genome shotgun (WGS) entry which is preliminary data.</text>
</comment>
<accession>A0AAW4U4X3</accession>